<dbReference type="SUPFAM" id="SSF48498">
    <property type="entry name" value="Tetracyclin repressor-like, C-terminal domain"/>
    <property type="match status" value="1"/>
</dbReference>
<feature type="region of interest" description="Disordered" evidence="3">
    <location>
        <begin position="1"/>
        <end position="44"/>
    </location>
</feature>
<keyword evidence="1 2" id="KW-0238">DNA-binding</keyword>
<dbReference type="Proteomes" id="UP001501742">
    <property type="component" value="Unassembled WGS sequence"/>
</dbReference>
<sequence length="223" mass="23915">MTVDSPQPTVQRLQGQRLQGPVPSTQNLPSPDGSSVPPAPRSGGAKVRILETALRLFYEEGIRGVGVDRLISEASVTKATFYKHYGSKDNLILAYMHEQHARVQARMDSIVAGADAPETAVRAWVDALAAEVNQAEFRGCAFLNAAAEYHDPRDPVRQVVAMHRDWYTERLGDLLQDSGHPLPGDGADELMLARDGAMSGAYAGDAIAATAALGRVAERVLAA</sequence>
<dbReference type="Pfam" id="PF00440">
    <property type="entry name" value="TetR_N"/>
    <property type="match status" value="1"/>
</dbReference>
<dbReference type="PRINTS" id="PR00455">
    <property type="entry name" value="HTHTETR"/>
</dbReference>
<dbReference type="SUPFAM" id="SSF46689">
    <property type="entry name" value="Homeodomain-like"/>
    <property type="match status" value="1"/>
</dbReference>
<name>A0ABP4K161_9MICO</name>
<organism evidence="5 6">
    <name type="scientific">Curtobacterium herbarum</name>
    <dbReference type="NCBI Taxonomy" id="150122"/>
    <lineage>
        <taxon>Bacteria</taxon>
        <taxon>Bacillati</taxon>
        <taxon>Actinomycetota</taxon>
        <taxon>Actinomycetes</taxon>
        <taxon>Micrococcales</taxon>
        <taxon>Microbacteriaceae</taxon>
        <taxon>Curtobacterium</taxon>
    </lineage>
</organism>
<dbReference type="InterPro" id="IPR009057">
    <property type="entry name" value="Homeodomain-like_sf"/>
</dbReference>
<evidence type="ECO:0000256" key="2">
    <source>
        <dbReference type="PROSITE-ProRule" id="PRU00335"/>
    </source>
</evidence>
<accession>A0ABP4K161</accession>
<feature type="domain" description="HTH tetR-type" evidence="4">
    <location>
        <begin position="43"/>
        <end position="103"/>
    </location>
</feature>
<dbReference type="InterPro" id="IPR050109">
    <property type="entry name" value="HTH-type_TetR-like_transc_reg"/>
</dbReference>
<dbReference type="RefSeq" id="WP_204608420.1">
    <property type="nucleotide sequence ID" value="NZ_BAAAJX010000001.1"/>
</dbReference>
<evidence type="ECO:0000256" key="1">
    <source>
        <dbReference type="ARBA" id="ARBA00023125"/>
    </source>
</evidence>
<dbReference type="EMBL" id="BAAAJX010000001">
    <property type="protein sequence ID" value="GAA1491717.1"/>
    <property type="molecule type" value="Genomic_DNA"/>
</dbReference>
<dbReference type="Gene3D" id="1.10.357.10">
    <property type="entry name" value="Tetracycline Repressor, domain 2"/>
    <property type="match status" value="1"/>
</dbReference>
<keyword evidence="6" id="KW-1185">Reference proteome</keyword>
<dbReference type="PROSITE" id="PS50977">
    <property type="entry name" value="HTH_TETR_2"/>
    <property type="match status" value="1"/>
</dbReference>
<comment type="caution">
    <text evidence="5">The sequence shown here is derived from an EMBL/GenBank/DDBJ whole genome shotgun (WGS) entry which is preliminary data.</text>
</comment>
<evidence type="ECO:0000259" key="4">
    <source>
        <dbReference type="PROSITE" id="PS50977"/>
    </source>
</evidence>
<proteinExistence type="predicted"/>
<evidence type="ECO:0000313" key="6">
    <source>
        <dbReference type="Proteomes" id="UP001501742"/>
    </source>
</evidence>
<protein>
    <submittedName>
        <fullName evidence="5">TetR/AcrR family transcriptional regulator</fullName>
    </submittedName>
</protein>
<dbReference type="InterPro" id="IPR001647">
    <property type="entry name" value="HTH_TetR"/>
</dbReference>
<feature type="DNA-binding region" description="H-T-H motif" evidence="2">
    <location>
        <begin position="66"/>
        <end position="85"/>
    </location>
</feature>
<dbReference type="InterPro" id="IPR036271">
    <property type="entry name" value="Tet_transcr_reg_TetR-rel_C_sf"/>
</dbReference>
<dbReference type="PANTHER" id="PTHR30055">
    <property type="entry name" value="HTH-TYPE TRANSCRIPTIONAL REGULATOR RUTR"/>
    <property type="match status" value="1"/>
</dbReference>
<evidence type="ECO:0000256" key="3">
    <source>
        <dbReference type="SAM" id="MobiDB-lite"/>
    </source>
</evidence>
<reference evidence="6" key="1">
    <citation type="journal article" date="2019" name="Int. J. Syst. Evol. Microbiol.">
        <title>The Global Catalogue of Microorganisms (GCM) 10K type strain sequencing project: providing services to taxonomists for standard genome sequencing and annotation.</title>
        <authorList>
            <consortium name="The Broad Institute Genomics Platform"/>
            <consortium name="The Broad Institute Genome Sequencing Center for Infectious Disease"/>
            <person name="Wu L."/>
            <person name="Ma J."/>
        </authorList>
    </citation>
    <scope>NUCLEOTIDE SEQUENCE [LARGE SCALE GENOMIC DNA]</scope>
    <source>
        <strain evidence="6">JCM 12140</strain>
    </source>
</reference>
<evidence type="ECO:0000313" key="5">
    <source>
        <dbReference type="EMBL" id="GAA1491717.1"/>
    </source>
</evidence>
<gene>
    <name evidence="5" type="ORF">GCM10009627_00630</name>
</gene>
<dbReference type="PANTHER" id="PTHR30055:SF200">
    <property type="entry name" value="HTH-TYPE TRANSCRIPTIONAL REPRESSOR BDCR"/>
    <property type="match status" value="1"/>
</dbReference>
<feature type="compositionally biased region" description="Polar residues" evidence="3">
    <location>
        <begin position="1"/>
        <end position="33"/>
    </location>
</feature>